<dbReference type="Pfam" id="PF07686">
    <property type="entry name" value="V-set"/>
    <property type="match status" value="1"/>
</dbReference>
<evidence type="ECO:0000256" key="2">
    <source>
        <dbReference type="SAM" id="Phobius"/>
    </source>
</evidence>
<comment type="caution">
    <text evidence="4">The sequence shown here is derived from an EMBL/GenBank/DDBJ whole genome shotgun (WGS) entry which is preliminary data.</text>
</comment>
<dbReference type="InterPro" id="IPR042474">
    <property type="entry name" value="A33"/>
</dbReference>
<feature type="non-terminal residue" evidence="4">
    <location>
        <position position="1"/>
    </location>
</feature>
<dbReference type="PANTHER" id="PTHR44969">
    <property type="entry name" value="CELL SURFACE A33 ANTIGEN"/>
    <property type="match status" value="1"/>
</dbReference>
<dbReference type="Pfam" id="PF13927">
    <property type="entry name" value="Ig_3"/>
    <property type="match status" value="1"/>
</dbReference>
<keyword evidence="2" id="KW-0812">Transmembrane</keyword>
<dbReference type="PANTHER" id="PTHR44969:SF1">
    <property type="entry name" value="CELL SURFACE A33 ANTIGEN"/>
    <property type="match status" value="1"/>
</dbReference>
<evidence type="ECO:0000256" key="1">
    <source>
        <dbReference type="SAM" id="MobiDB-lite"/>
    </source>
</evidence>
<gene>
    <name evidence="4" type="ORF">Z043_101860</name>
</gene>
<feature type="domain" description="Ig-like" evidence="3">
    <location>
        <begin position="178"/>
        <end position="267"/>
    </location>
</feature>
<dbReference type="GO" id="GO:0005886">
    <property type="term" value="C:plasma membrane"/>
    <property type="evidence" value="ECO:0007669"/>
    <property type="project" value="InterPro"/>
</dbReference>
<evidence type="ECO:0000313" key="5">
    <source>
        <dbReference type="Proteomes" id="UP000034805"/>
    </source>
</evidence>
<organism evidence="4 5">
    <name type="scientific">Scleropages formosus</name>
    <name type="common">Asian bonytongue</name>
    <name type="synonym">Osteoglossum formosum</name>
    <dbReference type="NCBI Taxonomy" id="113540"/>
    <lineage>
        <taxon>Eukaryota</taxon>
        <taxon>Metazoa</taxon>
        <taxon>Chordata</taxon>
        <taxon>Craniata</taxon>
        <taxon>Vertebrata</taxon>
        <taxon>Euteleostomi</taxon>
        <taxon>Actinopterygii</taxon>
        <taxon>Neopterygii</taxon>
        <taxon>Teleostei</taxon>
        <taxon>Osteoglossocephala</taxon>
        <taxon>Osteoglossomorpha</taxon>
        <taxon>Osteoglossiformes</taxon>
        <taxon>Osteoglossidae</taxon>
        <taxon>Scleropages</taxon>
    </lineage>
</organism>
<dbReference type="InterPro" id="IPR036179">
    <property type="entry name" value="Ig-like_dom_sf"/>
</dbReference>
<dbReference type="InterPro" id="IPR003599">
    <property type="entry name" value="Ig_sub"/>
</dbReference>
<dbReference type="SMART" id="SM00409">
    <property type="entry name" value="IG"/>
    <property type="match status" value="2"/>
</dbReference>
<evidence type="ECO:0000313" key="4">
    <source>
        <dbReference type="EMBL" id="KPP78621.1"/>
    </source>
</evidence>
<dbReference type="EMBL" id="JARO02000421">
    <property type="protein sequence ID" value="KPP78621.1"/>
    <property type="molecule type" value="Genomic_DNA"/>
</dbReference>
<sequence length="520" mass="60637">RNRCLPSSVGTFFDRKSTSLRVVVVFVSTGGFGEAMGMIAVFIIAAVLSASMGMQVTVQEHSYEVVRGGNITLGCKFVPAVQITASTLVVITWSILPDNPELDTSLVATYYSNNDQLDVLPDYEGRISMKPDINTGQANLILSGVTMQENHMFECSVQIPKDTKGQLSDKTRLIVLVPPSKPVCKIQGTPEYFQNISLTCMSEEGSPVPTYAWKSYDVKNSERNLPAKSTDIKGVLSLFNISLDTSGYYICNSVNKKGSASCNVTLTVMPPSMNIGSTAIVIGACAAGLLVLVGIICCCCRHRRKKNKYDKGDPNDMEFHDRDDDDDDDNKEEYRDDKEKYGEQLEKKIDGVGVHEEHGEKTRERRDDNDDQRDDYSNRRDKYDDSRDRYNDRRENYDHRDKYDERSDRYNDRRDDYDRRDRYDDRRDDYDRRDRYDDRRDNYDRRDRYDDRRDNYDRRDRYDDRRDDYDRRDRYDDRSDRQYGRHDQYDEVYDDRHDRDDDHKRPPMLPPSKPRKTDDQ</sequence>
<dbReference type="InterPro" id="IPR013783">
    <property type="entry name" value="Ig-like_fold"/>
</dbReference>
<accession>A0A0P7VX16</accession>
<dbReference type="SMART" id="SM00408">
    <property type="entry name" value="IGc2"/>
    <property type="match status" value="1"/>
</dbReference>
<reference evidence="4 5" key="1">
    <citation type="submission" date="2015-08" db="EMBL/GenBank/DDBJ databases">
        <title>The genome of the Asian arowana (Scleropages formosus).</title>
        <authorList>
            <person name="Tan M.H."/>
            <person name="Gan H.M."/>
            <person name="Croft L.J."/>
            <person name="Austin C.M."/>
        </authorList>
    </citation>
    <scope>NUCLEOTIDE SEQUENCE [LARGE SCALE GENOMIC DNA]</scope>
    <source>
        <strain evidence="4">Aro1</strain>
    </source>
</reference>
<feature type="transmembrane region" description="Helical" evidence="2">
    <location>
        <begin position="279"/>
        <end position="300"/>
    </location>
</feature>
<dbReference type="AlphaFoldDB" id="A0A0P7VX16"/>
<evidence type="ECO:0000259" key="3">
    <source>
        <dbReference type="PROSITE" id="PS50835"/>
    </source>
</evidence>
<keyword evidence="2" id="KW-0472">Membrane</keyword>
<dbReference type="InterPro" id="IPR003598">
    <property type="entry name" value="Ig_sub2"/>
</dbReference>
<dbReference type="InterPro" id="IPR013106">
    <property type="entry name" value="Ig_V-set"/>
</dbReference>
<keyword evidence="2" id="KW-1133">Transmembrane helix</keyword>
<dbReference type="STRING" id="113540.ENSSFOP00015013036"/>
<dbReference type="Gene3D" id="2.60.40.10">
    <property type="entry name" value="Immunoglobulins"/>
    <property type="match status" value="2"/>
</dbReference>
<dbReference type="PROSITE" id="PS50835">
    <property type="entry name" value="IG_LIKE"/>
    <property type="match status" value="1"/>
</dbReference>
<name>A0A0P7VX16_SCLFO</name>
<feature type="compositionally biased region" description="Basic and acidic residues" evidence="1">
    <location>
        <begin position="310"/>
        <end position="322"/>
    </location>
</feature>
<proteinExistence type="predicted"/>
<dbReference type="Proteomes" id="UP000034805">
    <property type="component" value="Unassembled WGS sequence"/>
</dbReference>
<protein>
    <submittedName>
        <fullName evidence="4">Cell surface A33 antigen-like</fullName>
    </submittedName>
</protein>
<dbReference type="InterPro" id="IPR007110">
    <property type="entry name" value="Ig-like_dom"/>
</dbReference>
<feature type="compositionally biased region" description="Basic and acidic residues" evidence="1">
    <location>
        <begin position="332"/>
        <end position="505"/>
    </location>
</feature>
<feature type="region of interest" description="Disordered" evidence="1">
    <location>
        <begin position="310"/>
        <end position="520"/>
    </location>
</feature>
<feature type="transmembrane region" description="Helical" evidence="2">
    <location>
        <begin position="20"/>
        <end position="48"/>
    </location>
</feature>
<dbReference type="SUPFAM" id="SSF48726">
    <property type="entry name" value="Immunoglobulin"/>
    <property type="match status" value="2"/>
</dbReference>